<comment type="caution">
    <text evidence="1">The sequence shown here is derived from an EMBL/GenBank/DDBJ whole genome shotgun (WGS) entry which is preliminary data.</text>
</comment>
<keyword evidence="2" id="KW-1185">Reference proteome</keyword>
<sequence length="40" mass="4370">LTLYFQLRQTSVGYALPSELGSCPAGALGRFRGRIVRSEV</sequence>
<evidence type="ECO:0000313" key="2">
    <source>
        <dbReference type="Proteomes" id="UP000789396"/>
    </source>
</evidence>
<accession>A0A9N9BQG3</accession>
<proteinExistence type="predicted"/>
<name>A0A9N9BQG3_9GLOM</name>
<dbReference type="Proteomes" id="UP000789396">
    <property type="component" value="Unassembled WGS sequence"/>
</dbReference>
<dbReference type="EMBL" id="CAJVPZ010006477">
    <property type="protein sequence ID" value="CAG8574141.1"/>
    <property type="molecule type" value="Genomic_DNA"/>
</dbReference>
<organism evidence="1 2">
    <name type="scientific">Racocetra fulgida</name>
    <dbReference type="NCBI Taxonomy" id="60492"/>
    <lineage>
        <taxon>Eukaryota</taxon>
        <taxon>Fungi</taxon>
        <taxon>Fungi incertae sedis</taxon>
        <taxon>Mucoromycota</taxon>
        <taxon>Glomeromycotina</taxon>
        <taxon>Glomeromycetes</taxon>
        <taxon>Diversisporales</taxon>
        <taxon>Gigasporaceae</taxon>
        <taxon>Racocetra</taxon>
    </lineage>
</organism>
<protein>
    <submittedName>
        <fullName evidence="1">17535_t:CDS:1</fullName>
    </submittedName>
</protein>
<reference evidence="1" key="1">
    <citation type="submission" date="2021-06" db="EMBL/GenBank/DDBJ databases">
        <authorList>
            <person name="Kallberg Y."/>
            <person name="Tangrot J."/>
            <person name="Rosling A."/>
        </authorList>
    </citation>
    <scope>NUCLEOTIDE SEQUENCE</scope>
    <source>
        <strain evidence="1">IN212</strain>
    </source>
</reference>
<evidence type="ECO:0000313" key="1">
    <source>
        <dbReference type="EMBL" id="CAG8574141.1"/>
    </source>
</evidence>
<feature type="non-terminal residue" evidence="1">
    <location>
        <position position="1"/>
    </location>
</feature>
<dbReference type="AlphaFoldDB" id="A0A9N9BQG3"/>
<gene>
    <name evidence="1" type="ORF">RFULGI_LOCUS5582</name>
</gene>